<accession>A0A0N0RXF9</accession>
<dbReference type="OrthoDB" id="4321627at2759"/>
<proteinExistence type="predicted"/>
<organism evidence="1 2">
    <name type="scientific">Penicillium nordicum</name>
    <dbReference type="NCBI Taxonomy" id="229535"/>
    <lineage>
        <taxon>Eukaryota</taxon>
        <taxon>Fungi</taxon>
        <taxon>Dikarya</taxon>
        <taxon>Ascomycota</taxon>
        <taxon>Pezizomycotina</taxon>
        <taxon>Eurotiomycetes</taxon>
        <taxon>Eurotiomycetidae</taxon>
        <taxon>Eurotiales</taxon>
        <taxon>Aspergillaceae</taxon>
        <taxon>Penicillium</taxon>
    </lineage>
</organism>
<dbReference type="AlphaFoldDB" id="A0A0N0RXF9"/>
<name>A0A0N0RXF9_9EURO</name>
<keyword evidence="2" id="KW-1185">Reference proteome</keyword>
<comment type="caution">
    <text evidence="1">The sequence shown here is derived from an EMBL/GenBank/DDBJ whole genome shotgun (WGS) entry which is preliminary data.</text>
</comment>
<gene>
    <name evidence="1" type="ORF">ACN38_g12186</name>
</gene>
<sequence>MPARRNPPVTAEGLLHDLSTQMEHFLRFLEADVSPAFAETSTASLVDFISHGASSRLWIRRLQTIFQWSSLALAEEEWLRMQGLDRAHPGSQVRGVWSMPSFLRHLGRSNDHNACSALQQGRKLRRFEIEFGEGIVILLAPVLPTFRRLSLIEEANAKQLLRASHVNILVNAQRLLHFKSKYQALVITHILSHFSRLTQFYV</sequence>
<protein>
    <submittedName>
        <fullName evidence="1">Uncharacterized protein</fullName>
    </submittedName>
</protein>
<evidence type="ECO:0000313" key="1">
    <source>
        <dbReference type="EMBL" id="KOS37045.1"/>
    </source>
</evidence>
<dbReference type="Proteomes" id="UP000037696">
    <property type="component" value="Unassembled WGS sequence"/>
</dbReference>
<reference evidence="1 2" key="1">
    <citation type="submission" date="2015-08" db="EMBL/GenBank/DDBJ databases">
        <title>Genome sequencing of Penicillium nordicum.</title>
        <authorList>
            <person name="Nguyen H.D."/>
            <person name="Seifert K.A."/>
        </authorList>
    </citation>
    <scope>NUCLEOTIDE SEQUENCE [LARGE SCALE GENOMIC DNA]</scope>
    <source>
        <strain evidence="1 2">DAOMC 185683</strain>
    </source>
</reference>
<evidence type="ECO:0000313" key="2">
    <source>
        <dbReference type="Proteomes" id="UP000037696"/>
    </source>
</evidence>
<dbReference type="EMBL" id="LHQQ01000361">
    <property type="protein sequence ID" value="KOS37045.1"/>
    <property type="molecule type" value="Genomic_DNA"/>
</dbReference>